<feature type="compositionally biased region" description="Low complexity" evidence="1">
    <location>
        <begin position="357"/>
        <end position="367"/>
    </location>
</feature>
<keyword evidence="4" id="KW-1185">Reference proteome</keyword>
<dbReference type="SMART" id="SM00271">
    <property type="entry name" value="DnaJ"/>
    <property type="match status" value="1"/>
</dbReference>
<protein>
    <submittedName>
        <fullName evidence="3">Heat shock protein DnaJ with tetratricopeptide repeat</fullName>
    </submittedName>
</protein>
<dbReference type="PROSITE" id="PS50076">
    <property type="entry name" value="DNAJ_2"/>
    <property type="match status" value="1"/>
</dbReference>
<dbReference type="PRINTS" id="PR00625">
    <property type="entry name" value="JDOMAIN"/>
</dbReference>
<dbReference type="EMBL" id="JBFOLJ010000001">
    <property type="protein sequence ID" value="KAL2557266.1"/>
    <property type="molecule type" value="Genomic_DNA"/>
</dbReference>
<dbReference type="PANTHER" id="PTHR45181:SF4">
    <property type="entry name" value="HEAT SHOCK PROTEIN DNAJ WITH TETRATRICOPEPTIDE REPEAT-CONTAINING PROTEIN"/>
    <property type="match status" value="1"/>
</dbReference>
<gene>
    <name evidence="3" type="ORF">Fot_02005</name>
</gene>
<proteinExistence type="predicted"/>
<dbReference type="InterPro" id="IPR036869">
    <property type="entry name" value="J_dom_sf"/>
</dbReference>
<feature type="region of interest" description="Disordered" evidence="1">
    <location>
        <begin position="344"/>
        <end position="412"/>
    </location>
</feature>
<feature type="domain" description="J" evidence="2">
    <location>
        <begin position="268"/>
        <end position="353"/>
    </location>
</feature>
<keyword evidence="3" id="KW-0346">Stress response</keyword>
<dbReference type="InterPro" id="IPR018253">
    <property type="entry name" value="DnaJ_domain_CS"/>
</dbReference>
<dbReference type="AlphaFoldDB" id="A0ABD1X5K7"/>
<evidence type="ECO:0000256" key="1">
    <source>
        <dbReference type="SAM" id="MobiDB-lite"/>
    </source>
</evidence>
<dbReference type="Gene3D" id="1.10.287.110">
    <property type="entry name" value="DnaJ domain"/>
    <property type="match status" value="1"/>
</dbReference>
<feature type="compositionally biased region" description="Basic and acidic residues" evidence="1">
    <location>
        <begin position="344"/>
        <end position="356"/>
    </location>
</feature>
<dbReference type="CDD" id="cd06257">
    <property type="entry name" value="DnaJ"/>
    <property type="match status" value="1"/>
</dbReference>
<sequence length="412" mass="46779">MKQSAELLLQKTSSDAEYALSLITEALTTSAYSEKLLEMKVDALLMLKKYEEVIQLCEQTLSSAGSNFPISGDDNLSEKSNVSYLQRSSTFHVWCWSLILKSYFYLGRLEEALAFLKKQEKSVSFVERRENKTLESIIPLAGIIRELLHHKAAGNEAYQSGKHAEAVEHYTAATLVHYALADCSLAIALDGNYLKAISRRANLFEMIRDYGQAAADLQRLVSFLVNQVESKIDQSGPSDKMSCMNELRQTRLKLIAMEDAARNEIPLNMYLILGVDPSAAASEIKKAYRKAALKYHPDKAGQSLPRNENGDDGLWKEIAEEVHKDADRLFKMIGEAYAVLSDPTKRSRYDQEEEMRNTQNRGNGNNTSKIHSDFQNYSFERSGSRRQWQEGWRSYGNSQPTGSERNRYNWYS</sequence>
<dbReference type="InterPro" id="IPR001623">
    <property type="entry name" value="DnaJ_domain"/>
</dbReference>
<comment type="caution">
    <text evidence="3">The sequence shown here is derived from an EMBL/GenBank/DDBJ whole genome shotgun (WGS) entry which is preliminary data.</text>
</comment>
<dbReference type="Proteomes" id="UP001604277">
    <property type="component" value="Unassembled WGS sequence"/>
</dbReference>
<evidence type="ECO:0000313" key="3">
    <source>
        <dbReference type="EMBL" id="KAL2557266.1"/>
    </source>
</evidence>
<dbReference type="SUPFAM" id="SSF46565">
    <property type="entry name" value="Chaperone J-domain"/>
    <property type="match status" value="1"/>
</dbReference>
<name>A0ABD1X5K7_9LAMI</name>
<dbReference type="Pfam" id="PF00226">
    <property type="entry name" value="DnaJ"/>
    <property type="match status" value="1"/>
</dbReference>
<evidence type="ECO:0000259" key="2">
    <source>
        <dbReference type="PROSITE" id="PS50076"/>
    </source>
</evidence>
<dbReference type="InterPro" id="IPR011990">
    <property type="entry name" value="TPR-like_helical_dom_sf"/>
</dbReference>
<feature type="compositionally biased region" description="Polar residues" evidence="1">
    <location>
        <begin position="395"/>
        <end position="412"/>
    </location>
</feature>
<reference evidence="4" key="1">
    <citation type="submission" date="2024-07" db="EMBL/GenBank/DDBJ databases">
        <title>Two chromosome-level genome assemblies of Korean endemic species Abeliophyllum distichum and Forsythia ovata (Oleaceae).</title>
        <authorList>
            <person name="Jang H."/>
        </authorList>
    </citation>
    <scope>NUCLEOTIDE SEQUENCE [LARGE SCALE GENOMIC DNA]</scope>
</reference>
<dbReference type="PROSITE" id="PS00636">
    <property type="entry name" value="DNAJ_1"/>
    <property type="match status" value="1"/>
</dbReference>
<dbReference type="Gene3D" id="1.25.40.10">
    <property type="entry name" value="Tetratricopeptide repeat domain"/>
    <property type="match status" value="2"/>
</dbReference>
<dbReference type="SUPFAM" id="SSF48452">
    <property type="entry name" value="TPR-like"/>
    <property type="match status" value="2"/>
</dbReference>
<organism evidence="3 4">
    <name type="scientific">Forsythia ovata</name>
    <dbReference type="NCBI Taxonomy" id="205694"/>
    <lineage>
        <taxon>Eukaryota</taxon>
        <taxon>Viridiplantae</taxon>
        <taxon>Streptophyta</taxon>
        <taxon>Embryophyta</taxon>
        <taxon>Tracheophyta</taxon>
        <taxon>Spermatophyta</taxon>
        <taxon>Magnoliopsida</taxon>
        <taxon>eudicotyledons</taxon>
        <taxon>Gunneridae</taxon>
        <taxon>Pentapetalae</taxon>
        <taxon>asterids</taxon>
        <taxon>lamiids</taxon>
        <taxon>Lamiales</taxon>
        <taxon>Oleaceae</taxon>
        <taxon>Forsythieae</taxon>
        <taxon>Forsythia</taxon>
    </lineage>
</organism>
<dbReference type="PANTHER" id="PTHR45181">
    <property type="entry name" value="HEAT SHOCK PROTEIN DNAJ WITH TETRATRICOPEPTIDE REPEAT-CONTAINING PROTEIN"/>
    <property type="match status" value="1"/>
</dbReference>
<accession>A0ABD1X5K7</accession>
<evidence type="ECO:0000313" key="4">
    <source>
        <dbReference type="Proteomes" id="UP001604277"/>
    </source>
</evidence>